<dbReference type="Proteomes" id="UP000031760">
    <property type="component" value="Chromosome"/>
</dbReference>
<keyword evidence="4" id="KW-1185">Reference proteome</keyword>
<dbReference type="Gene3D" id="1.10.1040.20">
    <property type="entry name" value="ProC-like, C-terminal domain"/>
    <property type="match status" value="1"/>
</dbReference>
<reference evidence="3 4" key="1">
    <citation type="journal article" date="2014" name="Proc. Natl. Acad. Sci. U.S.A.">
        <title>Functional characterization of flavobacteria rhodopsins reveals a unique class of light-driven chloride pump in bacteria.</title>
        <authorList>
            <person name="Yoshizawa S."/>
            <person name="Kumagai Y."/>
            <person name="Kim H."/>
            <person name="Ogura Y."/>
            <person name="Hayashi T."/>
            <person name="Iwasaki W."/>
            <person name="DeLong E.F."/>
            <person name="Kogure K."/>
        </authorList>
    </citation>
    <scope>NUCLEOTIDE SEQUENCE [LARGE SCALE GENOMIC DNA]</scope>
    <source>
        <strain evidence="3 4">S1-08</strain>
    </source>
</reference>
<protein>
    <recommendedName>
        <fullName evidence="5">DUF2520 domain-containing protein</fullName>
    </recommendedName>
</protein>
<proteinExistence type="predicted"/>
<dbReference type="RefSeq" id="WP_041496753.1">
    <property type="nucleotide sequence ID" value="NZ_AP014548.1"/>
</dbReference>
<dbReference type="InterPro" id="IPR019665">
    <property type="entry name" value="OxRdtase/DH_put_Rossmann_dom"/>
</dbReference>
<name>W8VRI4_9FLAO</name>
<dbReference type="EMBL" id="AP014548">
    <property type="protein sequence ID" value="BAO56274.1"/>
    <property type="molecule type" value="Genomic_DNA"/>
</dbReference>
<dbReference type="PANTHER" id="PTHR40459">
    <property type="entry name" value="CONSERVED HYPOTHETICAL ALANINE AND LEUCINE RICH PROTEIN"/>
    <property type="match status" value="1"/>
</dbReference>
<evidence type="ECO:0000313" key="4">
    <source>
        <dbReference type="Proteomes" id="UP000031760"/>
    </source>
</evidence>
<dbReference type="PANTHER" id="PTHR40459:SF1">
    <property type="entry name" value="CONSERVED HYPOTHETICAL ALANINE AND LEUCINE RICH PROTEIN"/>
    <property type="match status" value="1"/>
</dbReference>
<accession>W8VRI4</accession>
<evidence type="ECO:0008006" key="5">
    <source>
        <dbReference type="Google" id="ProtNLM"/>
    </source>
</evidence>
<gene>
    <name evidence="3" type="ORF">NMS_2265</name>
</gene>
<dbReference type="SUPFAM" id="SSF51735">
    <property type="entry name" value="NAD(P)-binding Rossmann-fold domains"/>
    <property type="match status" value="1"/>
</dbReference>
<dbReference type="HOGENOM" id="CLU_055635_1_1_10"/>
<dbReference type="STRING" id="1454201.NMS_2265"/>
<dbReference type="InterPro" id="IPR018931">
    <property type="entry name" value="DUF2520"/>
</dbReference>
<organism evidence="3 4">
    <name type="scientific">Nonlabens marinus S1-08</name>
    <dbReference type="NCBI Taxonomy" id="1454201"/>
    <lineage>
        <taxon>Bacteria</taxon>
        <taxon>Pseudomonadati</taxon>
        <taxon>Bacteroidota</taxon>
        <taxon>Flavobacteriia</taxon>
        <taxon>Flavobacteriales</taxon>
        <taxon>Flavobacteriaceae</taxon>
        <taxon>Nonlabens</taxon>
    </lineage>
</organism>
<dbReference type="KEGG" id="nmf:NMS_2265"/>
<dbReference type="SUPFAM" id="SSF48179">
    <property type="entry name" value="6-phosphogluconate dehydrogenase C-terminal domain-like"/>
    <property type="match status" value="1"/>
</dbReference>
<sequence length="251" mass="27827">MIKVFFIGTGNLGTQLCQAMEKSHSDNVQVVGYSNDSNRKINDIKAPLFVGSIPLCDLVVLAVPDDKIQLVSDGLSKSQATVVHTSGSVDVNLLSRFDDYGVFYIPQTFSKGRSIDLSEVTFCLEASNDSTMEQLELVASTLSRKRKKVNSAQRRQLHLAAVYMNNFVNHCYHKAAELLEQSAMDTDLLEPLMIETLKKAQELGPKNAQTGPAMRGDQNTINKHIALLIDSDREMYRAITHSIKNSHGKKL</sequence>
<evidence type="ECO:0000259" key="2">
    <source>
        <dbReference type="Pfam" id="PF10728"/>
    </source>
</evidence>
<dbReference type="InterPro" id="IPR037108">
    <property type="entry name" value="TM1727-like_C_sf"/>
</dbReference>
<dbReference type="Pfam" id="PF10728">
    <property type="entry name" value="DUF2520"/>
    <property type="match status" value="1"/>
</dbReference>
<dbReference type="AlphaFoldDB" id="W8VRI4"/>
<feature type="domain" description="DUF2520" evidence="2">
    <location>
        <begin position="121"/>
        <end position="242"/>
    </location>
</feature>
<dbReference type="InterPro" id="IPR008927">
    <property type="entry name" value="6-PGluconate_DH-like_C_sf"/>
</dbReference>
<dbReference type="Gene3D" id="3.40.50.720">
    <property type="entry name" value="NAD(P)-binding Rossmann-like Domain"/>
    <property type="match status" value="1"/>
</dbReference>
<feature type="domain" description="Putative oxidoreductase/dehydrogenase Rossmann-like" evidence="1">
    <location>
        <begin position="3"/>
        <end position="102"/>
    </location>
</feature>
<dbReference type="InterPro" id="IPR036291">
    <property type="entry name" value="NAD(P)-bd_dom_sf"/>
</dbReference>
<dbReference type="Pfam" id="PF10727">
    <property type="entry name" value="Rossmann-like"/>
    <property type="match status" value="1"/>
</dbReference>
<evidence type="ECO:0000259" key="1">
    <source>
        <dbReference type="Pfam" id="PF10727"/>
    </source>
</evidence>
<evidence type="ECO:0000313" key="3">
    <source>
        <dbReference type="EMBL" id="BAO56274.1"/>
    </source>
</evidence>
<dbReference type="OrthoDB" id="9810755at2"/>